<gene>
    <name evidence="2" type="ORF">LMG8520_0800</name>
</gene>
<proteinExistence type="predicted"/>
<comment type="caution">
    <text evidence="2">The sequence shown here is derived from an EMBL/GenBank/DDBJ whole genome shotgun (WGS) entry which is preliminary data.</text>
</comment>
<protein>
    <submittedName>
        <fullName evidence="2">Chromosome partition protein smc</fullName>
    </submittedName>
</protein>
<reference evidence="3" key="1">
    <citation type="submission" date="2015-10" db="EMBL/GenBank/DDBJ databases">
        <title>Draft Genome Sequences of 11 Lactococcus lactis subspecies cremoris strains.</title>
        <authorList>
            <person name="Wels M."/>
            <person name="Backus L."/>
            <person name="Boekhorst J."/>
            <person name="Dijkstra A."/>
            <person name="Beerthuizen M."/>
            <person name="Kelly W."/>
            <person name="Siezen R."/>
            <person name="Bachmann H."/>
            <person name="Van Hijum S."/>
        </authorList>
    </citation>
    <scope>NUCLEOTIDE SEQUENCE [LARGE SCALE GENOMIC DNA]</scope>
    <source>
        <strain evidence="3">LMG8520</strain>
    </source>
</reference>
<accession>A0A0V8DDE9</accession>
<dbReference type="Proteomes" id="UP000054230">
    <property type="component" value="Unassembled WGS sequence"/>
</dbReference>
<sequence length="88" mass="9893">MQTQLTQANVDKQNEINAKINEINTKIAEGNQKVADKQKEVDTANQTISQLNQQLNDLRQKSGQDNDQALREVQDTRAKSDQAVKDAQ</sequence>
<evidence type="ECO:0000313" key="3">
    <source>
        <dbReference type="Proteomes" id="UP000054230"/>
    </source>
</evidence>
<evidence type="ECO:0000256" key="1">
    <source>
        <dbReference type="SAM" id="MobiDB-lite"/>
    </source>
</evidence>
<dbReference type="PATRIC" id="fig|1360.106.peg.1725"/>
<organism evidence="2 3">
    <name type="scientific">Lactococcus lactis subsp. lactis</name>
    <name type="common">Streptococcus lactis</name>
    <dbReference type="NCBI Taxonomy" id="1360"/>
    <lineage>
        <taxon>Bacteria</taxon>
        <taxon>Bacillati</taxon>
        <taxon>Bacillota</taxon>
        <taxon>Bacilli</taxon>
        <taxon>Lactobacillales</taxon>
        <taxon>Streptococcaceae</taxon>
        <taxon>Lactococcus</taxon>
    </lineage>
</organism>
<feature type="region of interest" description="Disordered" evidence="1">
    <location>
        <begin position="61"/>
        <end position="88"/>
    </location>
</feature>
<dbReference type="AlphaFoldDB" id="A0A0V8DDE9"/>
<name>A0A0V8DDE9_LACLL</name>
<dbReference type="EMBL" id="LKLP01000048">
    <property type="protein sequence ID" value="KSU11507.1"/>
    <property type="molecule type" value="Genomic_DNA"/>
</dbReference>
<evidence type="ECO:0000313" key="2">
    <source>
        <dbReference type="EMBL" id="KSU11507.1"/>
    </source>
</evidence>